<protein>
    <recommendedName>
        <fullName evidence="3">DUF559 domain-containing protein</fullName>
    </recommendedName>
</protein>
<evidence type="ECO:0008006" key="3">
    <source>
        <dbReference type="Google" id="ProtNLM"/>
    </source>
</evidence>
<accession>A0AB39RJS5</accession>
<name>A0AB39RJS5_9ACTN</name>
<organism evidence="2">
    <name type="scientific">Streptomyces sp. R41</name>
    <dbReference type="NCBI Taxonomy" id="3238632"/>
    <lineage>
        <taxon>Bacteria</taxon>
        <taxon>Bacillati</taxon>
        <taxon>Actinomycetota</taxon>
        <taxon>Actinomycetes</taxon>
        <taxon>Kitasatosporales</taxon>
        <taxon>Streptomycetaceae</taxon>
        <taxon>Streptomyces</taxon>
    </lineage>
</organism>
<dbReference type="EMBL" id="CP163443">
    <property type="protein sequence ID" value="XDQ54098.1"/>
    <property type="molecule type" value="Genomic_DNA"/>
</dbReference>
<feature type="compositionally biased region" description="Polar residues" evidence="1">
    <location>
        <begin position="333"/>
        <end position="342"/>
    </location>
</feature>
<dbReference type="RefSeq" id="WP_369247328.1">
    <property type="nucleotide sequence ID" value="NZ_CP163443.1"/>
</dbReference>
<feature type="compositionally biased region" description="Pro residues" evidence="1">
    <location>
        <begin position="315"/>
        <end position="326"/>
    </location>
</feature>
<evidence type="ECO:0000256" key="1">
    <source>
        <dbReference type="SAM" id="MobiDB-lite"/>
    </source>
</evidence>
<reference evidence="2" key="1">
    <citation type="submission" date="2024-07" db="EMBL/GenBank/DDBJ databases">
        <authorList>
            <person name="Yu S.T."/>
        </authorList>
    </citation>
    <scope>NUCLEOTIDE SEQUENCE</scope>
    <source>
        <strain evidence="2">R41</strain>
    </source>
</reference>
<feature type="region of interest" description="Disordered" evidence="1">
    <location>
        <begin position="309"/>
        <end position="342"/>
    </location>
</feature>
<gene>
    <name evidence="2" type="ORF">AB5J53_21695</name>
</gene>
<evidence type="ECO:0000313" key="2">
    <source>
        <dbReference type="EMBL" id="XDQ54098.1"/>
    </source>
</evidence>
<dbReference type="AlphaFoldDB" id="A0AB39RJS5"/>
<proteinExistence type="predicted"/>
<sequence length="342" mass="37243">MERLELGVLAERGVLLTSRAQAAGWARRSLLRALGDEGWTRIQAGAWVEPGREADLSARLRAVQLLKPRLVVSHRSAAALWGIETLGLVAAEGPLEFVDPELGLRCEGKGLVVHRMALGEGDVVRRDGLRVTCVGRTLADLLRSGARDDAIVAVESALTWRRVGGIRRAPLATTSLIALALEAPARGAEIARRQLRLADRSSGSPAETIARLRFHDAGLHPESQAELRTPDGRRRYLDFLFRAEGLAVEIEGYAFHGTRESHRRDIDRFNQVLQCPEVRLLLRFTALDVFNRPEVVIGEIRAALSKLRGTLRQPTPAPAPRPPAPRTPGGTGCASTSAPEPP</sequence>